<name>X5FX18_ECOLX</name>
<protein>
    <submittedName>
        <fullName evidence="1">Uncharacterized protein</fullName>
    </submittedName>
</protein>
<accession>X5FX18</accession>
<reference evidence="1" key="1">
    <citation type="journal article" date="2013" name="Infect. Genet. Evol.">
        <title>Genetic diversity and features analysis of type VI secretion systems loci in avian pathogenic Escherichia coli by wide genomic scanning.</title>
        <authorList>
            <person name="Ma J."/>
            <person name="Sun M."/>
            <person name="Bao Y."/>
            <person name="Pan Z."/>
            <person name="Zhang W."/>
            <person name="Lu C."/>
            <person name="Yao H."/>
        </authorList>
    </citation>
    <scope>NUCLEOTIDE SEQUENCE</scope>
    <source>
        <strain evidence="1">ED058</strain>
    </source>
</reference>
<dbReference type="EMBL" id="KF678356">
    <property type="protein sequence ID" value="AHW84640.1"/>
    <property type="molecule type" value="Genomic_DNA"/>
</dbReference>
<evidence type="ECO:0000313" key="1">
    <source>
        <dbReference type="EMBL" id="AHW84640.1"/>
    </source>
</evidence>
<proteinExistence type="predicted"/>
<organism evidence="1">
    <name type="scientific">Escherichia coli</name>
    <dbReference type="NCBI Taxonomy" id="562"/>
    <lineage>
        <taxon>Bacteria</taxon>
        <taxon>Pseudomonadati</taxon>
        <taxon>Pseudomonadota</taxon>
        <taxon>Gammaproteobacteria</taxon>
        <taxon>Enterobacterales</taxon>
        <taxon>Enterobacteriaceae</taxon>
        <taxon>Escherichia</taxon>
    </lineage>
</organism>
<dbReference type="AlphaFoldDB" id="X5FX18"/>
<gene>
    <name evidence="1" type="primary">faoN</name>
</gene>
<sequence length="42" mass="4815">MTSEVKLKTGGDGKGNILSMIMRKSQEKEHTHQIIYHQKMVT</sequence>